<dbReference type="Proteomes" id="UP000005798">
    <property type="component" value="Unassembled WGS sequence"/>
</dbReference>
<gene>
    <name evidence="4" type="ORF">CLORAM_01983</name>
</gene>
<organism evidence="4 5">
    <name type="scientific">Thomasclavelia ramosa DSM 1402</name>
    <dbReference type="NCBI Taxonomy" id="445974"/>
    <lineage>
        <taxon>Bacteria</taxon>
        <taxon>Bacillati</taxon>
        <taxon>Bacillota</taxon>
        <taxon>Erysipelotrichia</taxon>
        <taxon>Erysipelotrichales</taxon>
        <taxon>Coprobacillaceae</taxon>
        <taxon>Thomasclavelia</taxon>
    </lineage>
</organism>
<dbReference type="HOGENOM" id="CLU_210452_0_0_9"/>
<dbReference type="EMBL" id="ABFX02000006">
    <property type="protein sequence ID" value="EDS18437.1"/>
    <property type="molecule type" value="Genomic_DNA"/>
</dbReference>
<protein>
    <submittedName>
        <fullName evidence="4">Transcriptional regulator, TetR family</fullName>
    </submittedName>
</protein>
<dbReference type="AlphaFoldDB" id="B0N5R9"/>
<proteinExistence type="predicted"/>
<name>B0N5R9_9FIRM</name>
<comment type="caution">
    <text evidence="4">The sequence shown here is derived from an EMBL/GenBank/DDBJ whole genome shotgun (WGS) entry which is preliminary data.</text>
</comment>
<dbReference type="Pfam" id="PF00440">
    <property type="entry name" value="TetR_N"/>
    <property type="match status" value="1"/>
</dbReference>
<evidence type="ECO:0000256" key="2">
    <source>
        <dbReference type="PROSITE-ProRule" id="PRU00335"/>
    </source>
</evidence>
<feature type="DNA-binding region" description="H-T-H motif" evidence="2">
    <location>
        <begin position="25"/>
        <end position="44"/>
    </location>
</feature>
<dbReference type="InterPro" id="IPR009057">
    <property type="entry name" value="Homeodomain-like_sf"/>
</dbReference>
<feature type="domain" description="HTH tetR-type" evidence="3">
    <location>
        <begin position="2"/>
        <end position="52"/>
    </location>
</feature>
<evidence type="ECO:0000259" key="3">
    <source>
        <dbReference type="PROSITE" id="PS50977"/>
    </source>
</evidence>
<reference evidence="4" key="2">
    <citation type="submission" date="2014-06" db="EMBL/GenBank/DDBJ databases">
        <title>Draft genome sequence of Clostridium ramosum(DSM 1402).</title>
        <authorList>
            <person name="Sudarsanam P."/>
            <person name="Ley R."/>
            <person name="Guruge J."/>
            <person name="Turnbaugh P.J."/>
            <person name="Mahowald M."/>
            <person name="Liep D."/>
            <person name="Gordon J."/>
        </authorList>
    </citation>
    <scope>NUCLEOTIDE SEQUENCE</scope>
    <source>
        <strain evidence="4">DSM 1402</strain>
    </source>
</reference>
<dbReference type="PRINTS" id="PR00455">
    <property type="entry name" value="HTHTETR"/>
</dbReference>
<reference evidence="4" key="1">
    <citation type="submission" date="2007-11" db="EMBL/GenBank/DDBJ databases">
        <authorList>
            <person name="Fulton L."/>
            <person name="Clifton S."/>
            <person name="Fulton B."/>
            <person name="Xu J."/>
            <person name="Minx P."/>
            <person name="Pepin K.H."/>
            <person name="Johnson M."/>
            <person name="Thiruvilangam P."/>
            <person name="Bhonagiri V."/>
            <person name="Nash W.E."/>
            <person name="Mardis E.R."/>
            <person name="Wilson R.K."/>
        </authorList>
    </citation>
    <scope>NUCLEOTIDE SEQUENCE [LARGE SCALE GENOMIC DNA]</scope>
    <source>
        <strain evidence="4">DSM 1402</strain>
    </source>
</reference>
<dbReference type="GO" id="GO:0003677">
    <property type="term" value="F:DNA binding"/>
    <property type="evidence" value="ECO:0007669"/>
    <property type="project" value="UniProtKB-UniRule"/>
</dbReference>
<evidence type="ECO:0000256" key="1">
    <source>
        <dbReference type="ARBA" id="ARBA00023125"/>
    </source>
</evidence>
<dbReference type="InterPro" id="IPR001647">
    <property type="entry name" value="HTH_TetR"/>
</dbReference>
<accession>B0N5R9</accession>
<dbReference type="RefSeq" id="WP_003537681.1">
    <property type="nucleotide sequence ID" value="NZ_CAXTKX010000007.1"/>
</dbReference>
<keyword evidence="1 2" id="KW-0238">DNA-binding</keyword>
<dbReference type="PROSITE" id="PS50977">
    <property type="entry name" value="HTH_TETR_2"/>
    <property type="match status" value="1"/>
</dbReference>
<evidence type="ECO:0000313" key="4">
    <source>
        <dbReference type="EMBL" id="EDS18437.1"/>
    </source>
</evidence>
<keyword evidence="5" id="KW-1185">Reference proteome</keyword>
<evidence type="ECO:0000313" key="5">
    <source>
        <dbReference type="Proteomes" id="UP000005798"/>
    </source>
</evidence>
<sequence>MISTKEKILLEALTLFSKNSYDAITVNQIAQIVGIKAPSLYKHYRSKQYIFI</sequence>
<dbReference type="SUPFAM" id="SSF46689">
    <property type="entry name" value="Homeodomain-like"/>
    <property type="match status" value="1"/>
</dbReference>
<dbReference type="Gene3D" id="1.10.357.10">
    <property type="entry name" value="Tetracycline Repressor, domain 2"/>
    <property type="match status" value="1"/>
</dbReference>
<dbReference type="eggNOG" id="COG1309">
    <property type="taxonomic scope" value="Bacteria"/>
</dbReference>